<name>A0A3G1B3B7_9ARCH</name>
<dbReference type="Pfam" id="PF05711">
    <property type="entry name" value="TylF"/>
    <property type="match status" value="1"/>
</dbReference>
<dbReference type="EMBL" id="CP011097">
    <property type="protein sequence ID" value="AJZ76140.1"/>
    <property type="molecule type" value="Genomic_DNA"/>
</dbReference>
<sequence length="286" mass="33840">MVEDRRRKLLDSGRKLVKKYPYFRPFLAPGKFFLKNSNGIKPRFSGWGMTSNHELPWNDNYQGEIFRKAKQDLIKQMTFDKKQFGYYYSHPEELLWRHWNISYAINWVVRFVKTTEYNFVECGVGQGFTAFFALREAVGNAKISSNFSMHLYDSWKIMRDQDMPKGMKDYWASSYDKLDITITRQNLNEFKNNLIFHNGYIPESLFEEPKAPDTIVYLHIDLNSHKPTLEALKFFYPRAVHGAIMIFDDYGHAGFEETKMVIDEFFHDKPGLLQKLPTGQAIYYHN</sequence>
<dbReference type="InterPro" id="IPR029063">
    <property type="entry name" value="SAM-dependent_MTases_sf"/>
</dbReference>
<evidence type="ECO:0008006" key="3">
    <source>
        <dbReference type="Google" id="ProtNLM"/>
    </source>
</evidence>
<accession>A0A3G1B3B7</accession>
<dbReference type="OrthoDB" id="263004at2157"/>
<dbReference type="GeneID" id="24874279"/>
<dbReference type="RefSeq" id="WP_048186829.1">
    <property type="nucleotide sequence ID" value="NZ_CP011097.1"/>
</dbReference>
<dbReference type="Gene3D" id="3.40.50.150">
    <property type="entry name" value="Vaccinia Virus protein VP39"/>
    <property type="match status" value="1"/>
</dbReference>
<dbReference type="PANTHER" id="PTHR40036">
    <property type="entry name" value="MACROCIN O-METHYLTRANSFERASE"/>
    <property type="match status" value="1"/>
</dbReference>
<dbReference type="AlphaFoldDB" id="A0A3G1B3B7"/>
<organism evidence="1 2">
    <name type="scientific">Candidatus Nitrosotenuis cloacae</name>
    <dbReference type="NCBI Taxonomy" id="1603555"/>
    <lineage>
        <taxon>Archaea</taxon>
        <taxon>Nitrososphaerota</taxon>
        <taxon>Candidatus Nitrosotenuis</taxon>
    </lineage>
</organism>
<proteinExistence type="predicted"/>
<dbReference type="InterPro" id="IPR008884">
    <property type="entry name" value="TylF_MeTrfase"/>
</dbReference>
<evidence type="ECO:0000313" key="1">
    <source>
        <dbReference type="EMBL" id="AJZ76140.1"/>
    </source>
</evidence>
<reference evidence="1 2" key="1">
    <citation type="journal article" date="2016" name="Sci. Rep.">
        <title>A novel ammonia-oxidizing archaeon from wastewater treatment plant: Its enrichment, physiological and genomic characteristics.</title>
        <authorList>
            <person name="Li Y."/>
            <person name="Ding K."/>
            <person name="Wen X."/>
            <person name="Zhang B."/>
            <person name="Shen B."/>
            <person name="Yang Y."/>
        </authorList>
    </citation>
    <scope>NUCLEOTIDE SEQUENCE [LARGE SCALE GENOMIC DNA]</scope>
    <source>
        <strain evidence="1 2">SAT1</strain>
    </source>
</reference>
<gene>
    <name evidence="1" type="ORF">SU86_006895</name>
</gene>
<dbReference type="Proteomes" id="UP000266745">
    <property type="component" value="Chromosome"/>
</dbReference>
<dbReference type="PANTHER" id="PTHR40036:SF1">
    <property type="entry name" value="MACROCIN O-METHYLTRANSFERASE"/>
    <property type="match status" value="1"/>
</dbReference>
<protein>
    <recommendedName>
        <fullName evidence="3">Methyltransferase</fullName>
    </recommendedName>
</protein>
<dbReference type="KEGG" id="tah:SU86_006895"/>
<evidence type="ECO:0000313" key="2">
    <source>
        <dbReference type="Proteomes" id="UP000266745"/>
    </source>
</evidence>
<keyword evidence="2" id="KW-1185">Reference proteome</keyword>